<dbReference type="EMBL" id="MLJJ01000016">
    <property type="protein sequence ID" value="ORM99024.1"/>
    <property type="molecule type" value="Genomic_DNA"/>
</dbReference>
<sequence length="72" mass="8169">MPKVEVMHIGGLQGEVIDLGDHYVFEIAGNEEQGCCLYCEAITPYKHGIKQPHYVDIAHNRKPTVLHIERAR</sequence>
<evidence type="ECO:0000313" key="1">
    <source>
        <dbReference type="EMBL" id="ORM99024.1"/>
    </source>
</evidence>
<comment type="caution">
    <text evidence="1">The sequence shown here is derived from an EMBL/GenBank/DDBJ whole genome shotgun (WGS) entry which is preliminary data.</text>
</comment>
<name>A0ABX3URS4_9GAMM</name>
<keyword evidence="2" id="KW-1185">Reference proteome</keyword>
<proteinExistence type="predicted"/>
<dbReference type="Proteomes" id="UP000193785">
    <property type="component" value="Unassembled WGS sequence"/>
</dbReference>
<protein>
    <submittedName>
        <fullName evidence="1">Uncharacterized protein</fullName>
    </submittedName>
</protein>
<accession>A0ABX3URS4</accession>
<organism evidence="1 2">
    <name type="scientific">Pantoea septica</name>
    <dbReference type="NCBI Taxonomy" id="472695"/>
    <lineage>
        <taxon>Bacteria</taxon>
        <taxon>Pseudomonadati</taxon>
        <taxon>Pseudomonadota</taxon>
        <taxon>Gammaproteobacteria</taxon>
        <taxon>Enterobacterales</taxon>
        <taxon>Erwiniaceae</taxon>
        <taxon>Pantoea</taxon>
    </lineage>
</organism>
<reference evidence="1 2" key="1">
    <citation type="journal article" date="2017" name="Antonie Van Leeuwenhoek">
        <title>Phylogenomic resolution of the bacterial genus Pantoea and its relationship with Erwinia and Tatumella.</title>
        <authorList>
            <person name="Palmer M."/>
            <person name="Steenkamp E.T."/>
            <person name="Coetzee M.P."/>
            <person name="Chan W.Y."/>
            <person name="van Zyl E."/>
            <person name="De Maayer P."/>
            <person name="Coutinho T.A."/>
            <person name="Blom J."/>
            <person name="Smits T.H."/>
            <person name="Duffy B."/>
            <person name="Venter S.N."/>
        </authorList>
    </citation>
    <scope>NUCLEOTIDE SEQUENCE [LARGE SCALE GENOMIC DNA]</scope>
    <source>
        <strain evidence="1 2">LMG 5345</strain>
    </source>
</reference>
<evidence type="ECO:0000313" key="2">
    <source>
        <dbReference type="Proteomes" id="UP000193785"/>
    </source>
</evidence>
<gene>
    <name evidence="1" type="ORF">HA46_10290</name>
</gene>